<evidence type="ECO:0000256" key="1">
    <source>
        <dbReference type="ARBA" id="ARBA00004479"/>
    </source>
</evidence>
<sequence length="263" mass="29455">MAKLRGMMADGDDARSEILSLDDVTLNPNERYLLTKISYKYKVIVTYKGREMELPKILAIFASIDLSGNNFHGPIPAELGQLRALYILNLSSNALTGQIPSSIGNLRNLESLDLSWNNLTGTIPTQLQSLSFLAFLNVSFNHLVGMIPTGNQLQTFSADSYIGNKGLCGFPLTKKCSSKATGTFPSTTTKDNRSDSGRKINWNLINWNLLSAEIGLLNGFAIVVVPLTFSRRWRIRYYECVDDIFTKIFQLVVSRKWFLWTAI</sequence>
<keyword evidence="10" id="KW-0325">Glycoprotein</keyword>
<comment type="caution">
    <text evidence="12">The sequence shown here is derived from an EMBL/GenBank/DDBJ whole genome shotgun (WGS) entry which is preliminary data.</text>
</comment>
<evidence type="ECO:0000256" key="3">
    <source>
        <dbReference type="ARBA" id="ARBA00022614"/>
    </source>
</evidence>
<evidence type="ECO:0000313" key="12">
    <source>
        <dbReference type="EMBL" id="GMN59146.1"/>
    </source>
</evidence>
<evidence type="ECO:0000256" key="2">
    <source>
        <dbReference type="ARBA" id="ARBA00009592"/>
    </source>
</evidence>
<name>A0AA88DPE4_FICCA</name>
<dbReference type="FunFam" id="3.80.10.10:FF:000111">
    <property type="entry name" value="LRR receptor-like serine/threonine-protein kinase ERECTA"/>
    <property type="match status" value="1"/>
</dbReference>
<gene>
    <name evidence="12" type="ORF">TIFTF001_028236</name>
</gene>
<comment type="subcellular location">
    <subcellularLocation>
        <location evidence="1">Membrane</location>
        <topology evidence="1">Single-pass type I membrane protein</topology>
    </subcellularLocation>
</comment>
<comment type="similarity">
    <text evidence="2">Belongs to the RLP family.</text>
</comment>
<dbReference type="Gene3D" id="3.80.10.10">
    <property type="entry name" value="Ribonuclease Inhibitor"/>
    <property type="match status" value="1"/>
</dbReference>
<keyword evidence="6" id="KW-0677">Repeat</keyword>
<evidence type="ECO:0000256" key="9">
    <source>
        <dbReference type="ARBA" id="ARBA00023170"/>
    </source>
</evidence>
<keyword evidence="3" id="KW-0433">Leucine-rich repeat</keyword>
<keyword evidence="7 11" id="KW-1133">Transmembrane helix</keyword>
<feature type="transmembrane region" description="Helical" evidence="11">
    <location>
        <begin position="207"/>
        <end position="229"/>
    </location>
</feature>
<accession>A0AA88DPE4</accession>
<evidence type="ECO:0000256" key="10">
    <source>
        <dbReference type="ARBA" id="ARBA00023180"/>
    </source>
</evidence>
<keyword evidence="13" id="KW-1185">Reference proteome</keyword>
<evidence type="ECO:0000256" key="4">
    <source>
        <dbReference type="ARBA" id="ARBA00022692"/>
    </source>
</evidence>
<keyword evidence="4 11" id="KW-0812">Transmembrane</keyword>
<dbReference type="PRINTS" id="PR00019">
    <property type="entry name" value="LEURICHRPT"/>
</dbReference>
<evidence type="ECO:0000256" key="7">
    <source>
        <dbReference type="ARBA" id="ARBA00022989"/>
    </source>
</evidence>
<organism evidence="12 13">
    <name type="scientific">Ficus carica</name>
    <name type="common">Common fig</name>
    <dbReference type="NCBI Taxonomy" id="3494"/>
    <lineage>
        <taxon>Eukaryota</taxon>
        <taxon>Viridiplantae</taxon>
        <taxon>Streptophyta</taxon>
        <taxon>Embryophyta</taxon>
        <taxon>Tracheophyta</taxon>
        <taxon>Spermatophyta</taxon>
        <taxon>Magnoliopsida</taxon>
        <taxon>eudicotyledons</taxon>
        <taxon>Gunneridae</taxon>
        <taxon>Pentapetalae</taxon>
        <taxon>rosids</taxon>
        <taxon>fabids</taxon>
        <taxon>Rosales</taxon>
        <taxon>Moraceae</taxon>
        <taxon>Ficeae</taxon>
        <taxon>Ficus</taxon>
    </lineage>
</organism>
<evidence type="ECO:0000256" key="5">
    <source>
        <dbReference type="ARBA" id="ARBA00022729"/>
    </source>
</evidence>
<dbReference type="InterPro" id="IPR046956">
    <property type="entry name" value="RLP23-like"/>
</dbReference>
<dbReference type="GO" id="GO:0016020">
    <property type="term" value="C:membrane"/>
    <property type="evidence" value="ECO:0007669"/>
    <property type="project" value="UniProtKB-SubCell"/>
</dbReference>
<evidence type="ECO:0000256" key="11">
    <source>
        <dbReference type="SAM" id="Phobius"/>
    </source>
</evidence>
<keyword evidence="8 11" id="KW-0472">Membrane</keyword>
<dbReference type="Proteomes" id="UP001187192">
    <property type="component" value="Unassembled WGS sequence"/>
</dbReference>
<proteinExistence type="inferred from homology"/>
<dbReference type="SUPFAM" id="SSF52058">
    <property type="entry name" value="L domain-like"/>
    <property type="match status" value="1"/>
</dbReference>
<dbReference type="InterPro" id="IPR001611">
    <property type="entry name" value="Leu-rich_rpt"/>
</dbReference>
<dbReference type="InterPro" id="IPR032675">
    <property type="entry name" value="LRR_dom_sf"/>
</dbReference>
<evidence type="ECO:0000256" key="6">
    <source>
        <dbReference type="ARBA" id="ARBA00022737"/>
    </source>
</evidence>
<dbReference type="PANTHER" id="PTHR48063:SF96">
    <property type="entry name" value="LEUCINE-RICH REPEAT-CONTAINING N-TERMINAL PLANT-TYPE DOMAIN-CONTAINING PROTEIN"/>
    <property type="match status" value="1"/>
</dbReference>
<keyword evidence="9" id="KW-0675">Receptor</keyword>
<protein>
    <submittedName>
        <fullName evidence="12">Uncharacterized protein</fullName>
    </submittedName>
</protein>
<keyword evidence="5" id="KW-0732">Signal</keyword>
<evidence type="ECO:0000313" key="13">
    <source>
        <dbReference type="Proteomes" id="UP001187192"/>
    </source>
</evidence>
<evidence type="ECO:0000256" key="8">
    <source>
        <dbReference type="ARBA" id="ARBA00023136"/>
    </source>
</evidence>
<dbReference type="AlphaFoldDB" id="A0AA88DPE4"/>
<reference evidence="12" key="1">
    <citation type="submission" date="2023-07" db="EMBL/GenBank/DDBJ databases">
        <title>draft genome sequence of fig (Ficus carica).</title>
        <authorList>
            <person name="Takahashi T."/>
            <person name="Nishimura K."/>
        </authorList>
    </citation>
    <scope>NUCLEOTIDE SEQUENCE</scope>
</reference>
<dbReference type="Pfam" id="PF00560">
    <property type="entry name" value="LRR_1"/>
    <property type="match status" value="1"/>
</dbReference>
<dbReference type="Pfam" id="PF13855">
    <property type="entry name" value="LRR_8"/>
    <property type="match status" value="1"/>
</dbReference>
<dbReference type="PANTHER" id="PTHR48063">
    <property type="entry name" value="LRR RECEPTOR-LIKE KINASE"/>
    <property type="match status" value="1"/>
</dbReference>
<dbReference type="EMBL" id="BTGU01000084">
    <property type="protein sequence ID" value="GMN59146.1"/>
    <property type="molecule type" value="Genomic_DNA"/>
</dbReference>